<evidence type="ECO:0000313" key="3">
    <source>
        <dbReference type="Ensembl" id="ENSAPEP00000029741.1"/>
    </source>
</evidence>
<dbReference type="SMART" id="SM00034">
    <property type="entry name" value="CLECT"/>
    <property type="match status" value="1"/>
</dbReference>
<dbReference type="OMA" id="MAMIEND"/>
<evidence type="ECO:0000313" key="4">
    <source>
        <dbReference type="Proteomes" id="UP000265080"/>
    </source>
</evidence>
<feature type="chain" id="PRO_5047397140" description="C-type lectin domain-containing protein" evidence="1">
    <location>
        <begin position="19"/>
        <end position="141"/>
    </location>
</feature>
<dbReference type="AlphaFoldDB" id="A0A3P8TYQ5"/>
<dbReference type="GeneTree" id="ENSGT01030000235115"/>
<dbReference type="PROSITE" id="PS50041">
    <property type="entry name" value="C_TYPE_LECTIN_2"/>
    <property type="match status" value="1"/>
</dbReference>
<keyword evidence="4" id="KW-1185">Reference proteome</keyword>
<evidence type="ECO:0000259" key="2">
    <source>
        <dbReference type="PROSITE" id="PS50041"/>
    </source>
</evidence>
<dbReference type="Pfam" id="PF00059">
    <property type="entry name" value="Lectin_C"/>
    <property type="match status" value="1"/>
</dbReference>
<dbReference type="Gene3D" id="3.10.100.10">
    <property type="entry name" value="Mannose-Binding Protein A, subunit A"/>
    <property type="match status" value="1"/>
</dbReference>
<sequence>MVQSCVSMYFFFLFSVELQMDHRETCQKTYTLSPTSMKWSDALAYCRKHYKDMAMIENDQENTRMLSVTLNLDVWIGLYRVSWRWSDNSTSWFRNWAYGEPDNRNIEHCAAEGTNHLWADIPCSRKLPFWCQEGEKEIQIF</sequence>
<protein>
    <recommendedName>
        <fullName evidence="2">C-type lectin domain-containing protein</fullName>
    </recommendedName>
</protein>
<dbReference type="STRING" id="161767.ENSAPEP00000029741"/>
<dbReference type="PANTHER" id="PTHR45784">
    <property type="entry name" value="C-TYPE LECTIN DOMAIN FAMILY 20 MEMBER A-RELATED"/>
    <property type="match status" value="1"/>
</dbReference>
<reference evidence="3 4" key="1">
    <citation type="submission" date="2018-03" db="EMBL/GenBank/DDBJ databases">
        <title>Finding Nemo's genes: A chromosome-scale reference assembly of the genome of the orange clownfish Amphiprion percula.</title>
        <authorList>
            <person name="Lehmann R."/>
        </authorList>
    </citation>
    <scope>NUCLEOTIDE SEQUENCE</scope>
</reference>
<dbReference type="InterPro" id="IPR016186">
    <property type="entry name" value="C-type_lectin-like/link_sf"/>
</dbReference>
<organism evidence="3 4">
    <name type="scientific">Amphiprion percula</name>
    <name type="common">Orange clownfish</name>
    <name type="synonym">Lutjanus percula</name>
    <dbReference type="NCBI Taxonomy" id="161767"/>
    <lineage>
        <taxon>Eukaryota</taxon>
        <taxon>Metazoa</taxon>
        <taxon>Chordata</taxon>
        <taxon>Craniata</taxon>
        <taxon>Vertebrata</taxon>
        <taxon>Euteleostomi</taxon>
        <taxon>Actinopterygii</taxon>
        <taxon>Neopterygii</taxon>
        <taxon>Teleostei</taxon>
        <taxon>Neoteleostei</taxon>
        <taxon>Acanthomorphata</taxon>
        <taxon>Ovalentaria</taxon>
        <taxon>Pomacentridae</taxon>
        <taxon>Amphiprion</taxon>
    </lineage>
</organism>
<dbReference type="Proteomes" id="UP000265080">
    <property type="component" value="Chromosome 17"/>
</dbReference>
<dbReference type="PANTHER" id="PTHR45784:SF3">
    <property type="entry name" value="C-TYPE LECTIN DOMAIN FAMILY 4 MEMBER K-LIKE-RELATED"/>
    <property type="match status" value="1"/>
</dbReference>
<name>A0A3P8TYQ5_AMPPE</name>
<reference evidence="3" key="2">
    <citation type="submission" date="2025-08" db="UniProtKB">
        <authorList>
            <consortium name="Ensembl"/>
        </authorList>
    </citation>
    <scope>IDENTIFICATION</scope>
</reference>
<dbReference type="Ensembl" id="ENSAPET00000030539.1">
    <property type="protein sequence ID" value="ENSAPEP00000029741.1"/>
    <property type="gene ID" value="ENSAPEG00000021139.1"/>
</dbReference>
<evidence type="ECO:0000256" key="1">
    <source>
        <dbReference type="SAM" id="SignalP"/>
    </source>
</evidence>
<reference evidence="3" key="3">
    <citation type="submission" date="2025-09" db="UniProtKB">
        <authorList>
            <consortium name="Ensembl"/>
        </authorList>
    </citation>
    <scope>IDENTIFICATION</scope>
</reference>
<feature type="signal peptide" evidence="1">
    <location>
        <begin position="1"/>
        <end position="18"/>
    </location>
</feature>
<dbReference type="InterPro" id="IPR001304">
    <property type="entry name" value="C-type_lectin-like"/>
</dbReference>
<feature type="domain" description="C-type lectin" evidence="2">
    <location>
        <begin position="30"/>
        <end position="132"/>
    </location>
</feature>
<dbReference type="InterPro" id="IPR016187">
    <property type="entry name" value="CTDL_fold"/>
</dbReference>
<accession>A0A3P8TYQ5</accession>
<proteinExistence type="predicted"/>
<dbReference type="SUPFAM" id="SSF56436">
    <property type="entry name" value="C-type lectin-like"/>
    <property type="match status" value="1"/>
</dbReference>
<keyword evidence="1" id="KW-0732">Signal</keyword>